<accession>A0A2N4YNX2</accession>
<evidence type="ECO:0000313" key="3">
    <source>
        <dbReference type="Proteomes" id="UP000234412"/>
    </source>
</evidence>
<proteinExistence type="predicted"/>
<feature type="transmembrane region" description="Helical" evidence="1">
    <location>
        <begin position="6"/>
        <end position="25"/>
    </location>
</feature>
<dbReference type="AlphaFoldDB" id="A0A2N4YNX2"/>
<name>A0A2N4YNX2_KLEVA</name>
<protein>
    <submittedName>
        <fullName evidence="2">DedA family protein</fullName>
    </submittedName>
</protein>
<evidence type="ECO:0000313" key="2">
    <source>
        <dbReference type="EMBL" id="PLM80668.1"/>
    </source>
</evidence>
<sequence length="33" mass="3706">LMSCLMLLPVALLVFGLIGSLVVLWKKKYRSRG</sequence>
<dbReference type="EMBL" id="PIDP01002520">
    <property type="protein sequence ID" value="PLM80668.1"/>
    <property type="molecule type" value="Genomic_DNA"/>
</dbReference>
<comment type="caution">
    <text evidence="2">The sequence shown here is derived from an EMBL/GenBank/DDBJ whole genome shotgun (WGS) entry which is preliminary data.</text>
</comment>
<reference evidence="2 3" key="1">
    <citation type="submission" date="2017-11" db="EMBL/GenBank/DDBJ databases">
        <authorList>
            <person name="Han C.G."/>
        </authorList>
    </citation>
    <scope>NUCLEOTIDE SEQUENCE [LARGE SCALE GENOMIC DNA]</scope>
    <source>
        <strain evidence="2 3">A8</strain>
    </source>
</reference>
<keyword evidence="1" id="KW-0812">Transmembrane</keyword>
<feature type="non-terminal residue" evidence="2">
    <location>
        <position position="1"/>
    </location>
</feature>
<keyword evidence="1" id="KW-1133">Transmembrane helix</keyword>
<dbReference type="Proteomes" id="UP000234412">
    <property type="component" value="Unassembled WGS sequence"/>
</dbReference>
<gene>
    <name evidence="2" type="ORF">CWN47_36970</name>
</gene>
<evidence type="ECO:0000256" key="1">
    <source>
        <dbReference type="SAM" id="Phobius"/>
    </source>
</evidence>
<reference evidence="2 3" key="2">
    <citation type="submission" date="2018-01" db="EMBL/GenBank/DDBJ databases">
        <title>Genomic study of Klebsiella pneumoniae.</title>
        <authorList>
            <person name="Yang Y."/>
            <person name="Bicalho R."/>
        </authorList>
    </citation>
    <scope>NUCLEOTIDE SEQUENCE [LARGE SCALE GENOMIC DNA]</scope>
    <source>
        <strain evidence="2 3">A8</strain>
    </source>
</reference>
<organism evidence="2 3">
    <name type="scientific">Klebsiella variicola</name>
    <dbReference type="NCBI Taxonomy" id="244366"/>
    <lineage>
        <taxon>Bacteria</taxon>
        <taxon>Pseudomonadati</taxon>
        <taxon>Pseudomonadota</taxon>
        <taxon>Gammaproteobacteria</taxon>
        <taxon>Enterobacterales</taxon>
        <taxon>Enterobacteriaceae</taxon>
        <taxon>Klebsiella/Raoultella group</taxon>
        <taxon>Klebsiella</taxon>
        <taxon>Klebsiella pneumoniae complex</taxon>
    </lineage>
</organism>
<keyword evidence="1" id="KW-0472">Membrane</keyword>